<evidence type="ECO:0000256" key="1">
    <source>
        <dbReference type="SAM" id="MobiDB-lite"/>
    </source>
</evidence>
<evidence type="ECO:0000313" key="3">
    <source>
        <dbReference type="Proteomes" id="UP000645390"/>
    </source>
</evidence>
<keyword evidence="3" id="KW-1185">Reference proteome</keyword>
<feature type="region of interest" description="Disordered" evidence="1">
    <location>
        <begin position="1914"/>
        <end position="1933"/>
    </location>
</feature>
<comment type="caution">
    <text evidence="2">The sequence shown here is derived from an EMBL/GenBank/DDBJ whole genome shotgun (WGS) entry which is preliminary data.</text>
</comment>
<gene>
    <name evidence="2" type="ORF">GCM10008119_09720</name>
</gene>
<evidence type="ECO:0008006" key="4">
    <source>
        <dbReference type="Google" id="ProtNLM"/>
    </source>
</evidence>
<reference evidence="3" key="1">
    <citation type="journal article" date="2019" name="Int. J. Syst. Evol. Microbiol.">
        <title>The Global Catalogue of Microorganisms (GCM) 10K type strain sequencing project: providing services to taxonomists for standard genome sequencing and annotation.</title>
        <authorList>
            <consortium name="The Broad Institute Genomics Platform"/>
            <consortium name="The Broad Institute Genome Sequencing Center for Infectious Disease"/>
            <person name="Wu L."/>
            <person name="Ma J."/>
        </authorList>
    </citation>
    <scope>NUCLEOTIDE SEQUENCE [LARGE SCALE GENOMIC DNA]</scope>
    <source>
        <strain evidence="3">CCM 8939</strain>
    </source>
</reference>
<proteinExistence type="predicted"/>
<name>A0ABQ2BGR3_9SPHI</name>
<feature type="region of interest" description="Disordered" evidence="1">
    <location>
        <begin position="1234"/>
        <end position="1263"/>
    </location>
</feature>
<dbReference type="Proteomes" id="UP000645390">
    <property type="component" value="Unassembled WGS sequence"/>
</dbReference>
<dbReference type="EMBL" id="BMDJ01000002">
    <property type="protein sequence ID" value="GGI23850.1"/>
    <property type="molecule type" value="Genomic_DNA"/>
</dbReference>
<protein>
    <recommendedName>
        <fullName evidence="4">TANFOR domain-containing protein</fullName>
    </recommendedName>
</protein>
<evidence type="ECO:0000313" key="2">
    <source>
        <dbReference type="EMBL" id="GGI23850.1"/>
    </source>
</evidence>
<accession>A0ABQ2BGR3</accession>
<feature type="compositionally biased region" description="Low complexity" evidence="1">
    <location>
        <begin position="1923"/>
        <end position="1932"/>
    </location>
</feature>
<sequence length="2054" mass="222108">MVIAVRADPRNTRPYKVQLRGTVTGDNGIVIRVKQNYRSGSPIEMAPGETKMLNGTNISDFFEYTQLEYTGITQDDFINKGGLPEGSYQLCIRAYDYDTNEPISSDLTGCSNYFTISSLEPPTIISPMDEAEVTNPLGLIFRWNTPVGTPPSIRYKIRMVEMLGNQNPNDAIMTAREPYFFAEETSINFYQYQPKDQALTPGRKYALMVEAYDLTNQAVFRNQGRSEVTSFTYLGQNTIAAVVPEVVPNAPQNANVTGVPNCSCKEIVPSGTINNAAVNSSSEITVGKYKMKIFELKNTNGVLSGKGTVPLPFIGDIPGLKVRVEFSDLNVNAQLQMISGKVDGILSASGMSLIPTADPPEVPTISMSKDQVTNLGSFFDTNKDQLLSSIKQVPSTFGFELPLGLDEGPVTIGVMGIHFRADQAWFEAATVIQIPDGNTRVALSAKGICLDGLSFCKEATLYLAEDLNIEALGLSLKKSSGIPASGTFVTFEKGKFTNLHIKAEYTFPKALLVSATGNNEVKATIEADAKQGWSNWMAYIDLEPFHIAGLADFKFSMKDGNDVQQKIVYDHSTQENDPKMPPRIEGSNGDFIDTSSPTWTGFYIPLLNVELPSIIKRTDSKPIVIAATNLIFDGGISGRVQTLTAPLTLGDGSLGGWFFSVDNIGINFFKSKLTSGSMVGKLMLPASGDQTAETRNQLEYSTTLTAPAGQGLSFQFTVKTKNDLEFSALWAHARIDNGSNILISAGSNGFKAEATIHGELTVDAEIPHLDDITLGYMRFQNMKFSTEGTLFSPGNFDMGVGSPPANSAVFPDEPMYGMIGGPRYSYAEEDGYNSSIFSGQQSLMGFNFSVTSVDPYFSNGQAGFHILTHMELVNGVNFIPKADLGFSFYANTNAGGGLRKWWKKLDGSLDLVHLEANANLAGMKLEGEINYFNSPGPDGAVDRGLSGGLTVTLPGFQQSFAMKGLFGSRKATSGNFQFFYVDAMLDLGKGGIPMFPGTTLYGFAGGAYYNMVRGTATATYNKEGESNTSTDYSSIKSFSGIEYKPRNDDGSSFGFIAGIYFGLQSRNILEGRLSLNMEFQNGALNLIAIDGDGNVMNNGGPTFDDRTASAMGKVHIGTEILFREGDFWKFDMLMNFSLKYPPSTAIFSATGAGEFSIENMLAGGGTVAKGDPSVHWFLKIGRPWDQGDPLEAKFDAKLFSIGAKSYFQFGNAEIDNIPKVPPLITAIMSGAKKEKNGGQMKGDPAPTLDLNPENKRSGGTSDSGMITGATVEFSAHPSFAIFYAYLDAAMGADLSLKFFDKDAGQSPCAGSNASWYAYGQAYVGASAGCGVRVNVFGFKGEIEFLQAGIAALVTAGAPDPMFLYGELGGYFSVMDGLIDGNFNIPFKVGSLCTEQANNDRLDLIATLNPGKNGGLQNTLMRPSVSFNFPITSDFIVPIVDPNTTKTSYRLFRFGKEDVTVKLNGGSQSFSSNQFVYPWGTDKLVSGRRNDSKVYSLHMGSGDDISSLLPDTKYTFEVNATLKKFNMPGVLFESQAALDPMKNSKAFDVLFQPVLNDNGSVYVDKDTSTFTTDKGPKTIPIWNVQELMPYHRQQAFPINALNQVETDGGFGYIRMLVGMTEQGFDLKVSNPKPFVRVVNLSAGNVKSLDIPVTILEGGKLWRFPLTSLPQSADVALKVYLKGDAIDAPDNPNSTTILKARTSTINLIYKINDRALVMNALAMKSNEQELLAWYFKTGATTDYRTKFNSMKITKLIVGGAEATLSNSKEVNLQNFNWAPDVATKTMKVLNVQYEFKASEPFNLLDGNDVLRNVILPSSTTIPATRTWIGMMARSGLNSYNSNIDQTRMSQLYKDFSTTAFGPGKNLTWSFQTAAWTPSAGGINTSMVNGYPSQTPLMQPNLYEINFKNNNYGYEPATTTQGASGNNPTPNNSNSIAGRVVSQVSIGKYNGQINLPGFATAGTAASSGTVDYYESISVHALSGVGVVVASNNALQGILQAKKDLGYPADAISYLPGFGLAMDNFQKSLGSGAQNIVGSSGLTVPKINVNVPKINGIR</sequence>
<organism evidence="2 3">
    <name type="scientific">Pedobacter mendelii</name>
    <dbReference type="NCBI Taxonomy" id="1908240"/>
    <lineage>
        <taxon>Bacteria</taxon>
        <taxon>Pseudomonadati</taxon>
        <taxon>Bacteroidota</taxon>
        <taxon>Sphingobacteriia</taxon>
        <taxon>Sphingobacteriales</taxon>
        <taxon>Sphingobacteriaceae</taxon>
        <taxon>Pedobacter</taxon>
    </lineage>
</organism>